<comment type="catalytic activity">
    <reaction evidence="1 7">
        <text>2-C-methyl-D-erythritol 4-phosphate + CTP + H(+) = 4-CDP-2-C-methyl-D-erythritol + diphosphate</text>
        <dbReference type="Rhea" id="RHEA:13429"/>
        <dbReference type="ChEBI" id="CHEBI:15378"/>
        <dbReference type="ChEBI" id="CHEBI:33019"/>
        <dbReference type="ChEBI" id="CHEBI:37563"/>
        <dbReference type="ChEBI" id="CHEBI:57823"/>
        <dbReference type="ChEBI" id="CHEBI:58262"/>
        <dbReference type="EC" id="2.7.7.60"/>
    </reaction>
</comment>
<dbReference type="NCBIfam" id="TIGR00453">
    <property type="entry name" value="ispD"/>
    <property type="match status" value="1"/>
</dbReference>
<name>A0A2G6MSP4_9BACT</name>
<protein>
    <recommendedName>
        <fullName evidence="7">2-C-methyl-D-erythritol 4-phosphate cytidylyltransferase</fullName>
        <ecNumber evidence="7">2.7.7.60</ecNumber>
    </recommendedName>
    <alternativeName>
        <fullName evidence="7">4-diphosphocytidyl-2C-methyl-D-erythritol synthase</fullName>
    </alternativeName>
    <alternativeName>
        <fullName evidence="7">MEP cytidylyltransferase</fullName>
        <shortName evidence="7">MCT</shortName>
    </alternativeName>
</protein>
<evidence type="ECO:0000313" key="8">
    <source>
        <dbReference type="EMBL" id="PIE62976.1"/>
    </source>
</evidence>
<feature type="site" description="Positions MEP for the nucleophilic attack" evidence="7">
    <location>
        <position position="169"/>
    </location>
</feature>
<keyword evidence="6 7" id="KW-0414">Isoprene biosynthesis</keyword>
<dbReference type="Proteomes" id="UP000231203">
    <property type="component" value="Unassembled WGS sequence"/>
</dbReference>
<dbReference type="GO" id="GO:0050518">
    <property type="term" value="F:2-C-methyl-D-erythritol 4-phosphate cytidylyltransferase activity"/>
    <property type="evidence" value="ECO:0007669"/>
    <property type="project" value="UniProtKB-UniRule"/>
</dbReference>
<dbReference type="EC" id="2.7.7.60" evidence="7"/>
<evidence type="ECO:0000256" key="7">
    <source>
        <dbReference type="HAMAP-Rule" id="MF_00108"/>
    </source>
</evidence>
<comment type="caution">
    <text evidence="8">The sequence shown here is derived from an EMBL/GenBank/DDBJ whole genome shotgun (WGS) entry which is preliminary data.</text>
</comment>
<keyword evidence="5 7" id="KW-0548">Nucleotidyltransferase</keyword>
<dbReference type="EMBL" id="PDTI01000024">
    <property type="protein sequence ID" value="PIE62976.1"/>
    <property type="molecule type" value="Genomic_DNA"/>
</dbReference>
<evidence type="ECO:0000256" key="1">
    <source>
        <dbReference type="ARBA" id="ARBA00001282"/>
    </source>
</evidence>
<dbReference type="PANTHER" id="PTHR32125">
    <property type="entry name" value="2-C-METHYL-D-ERYTHRITOL 4-PHOSPHATE CYTIDYLYLTRANSFERASE, CHLOROPLASTIC"/>
    <property type="match status" value="1"/>
</dbReference>
<dbReference type="PANTHER" id="PTHR32125:SF4">
    <property type="entry name" value="2-C-METHYL-D-ERYTHRITOL 4-PHOSPHATE CYTIDYLYLTRANSFERASE, CHLOROPLASTIC"/>
    <property type="match status" value="1"/>
</dbReference>
<feature type="site" description="Positions MEP for the nucleophilic attack" evidence="7">
    <location>
        <position position="225"/>
    </location>
</feature>
<dbReference type="FunFam" id="3.90.550.10:FF:000003">
    <property type="entry name" value="2-C-methyl-D-erythritol 4-phosphate cytidylyltransferase"/>
    <property type="match status" value="1"/>
</dbReference>
<dbReference type="Pfam" id="PF01128">
    <property type="entry name" value="IspD"/>
    <property type="match status" value="1"/>
</dbReference>
<evidence type="ECO:0000256" key="4">
    <source>
        <dbReference type="ARBA" id="ARBA00022679"/>
    </source>
</evidence>
<comment type="similarity">
    <text evidence="3 7">Belongs to the IspD/TarI cytidylyltransferase family. IspD subfamily.</text>
</comment>
<evidence type="ECO:0000256" key="5">
    <source>
        <dbReference type="ARBA" id="ARBA00022695"/>
    </source>
</evidence>
<comment type="function">
    <text evidence="7">Catalyzes the formation of 4-diphosphocytidyl-2-C-methyl-D-erythritol from CTP and 2-C-methyl-D-erythritol 4-phosphate (MEP).</text>
</comment>
<dbReference type="HAMAP" id="MF_00108">
    <property type="entry name" value="IspD"/>
    <property type="match status" value="1"/>
</dbReference>
<gene>
    <name evidence="7 8" type="primary">ispD</name>
    <name evidence="8" type="ORF">CSA25_02705</name>
</gene>
<dbReference type="AlphaFoldDB" id="A0A2G6MSP4"/>
<dbReference type="InterPro" id="IPR001228">
    <property type="entry name" value="IspD"/>
</dbReference>
<feature type="site" description="Transition state stabilizer" evidence="7">
    <location>
        <position position="24"/>
    </location>
</feature>
<feature type="site" description="Transition state stabilizer" evidence="7">
    <location>
        <position position="31"/>
    </location>
</feature>
<dbReference type="InterPro" id="IPR050088">
    <property type="entry name" value="IspD/TarI_cytidylyltransf_bact"/>
</dbReference>
<dbReference type="UniPathway" id="UPA00056">
    <property type="reaction ID" value="UER00093"/>
</dbReference>
<dbReference type="InterPro" id="IPR029044">
    <property type="entry name" value="Nucleotide-diphossugar_trans"/>
</dbReference>
<dbReference type="SUPFAM" id="SSF53448">
    <property type="entry name" value="Nucleotide-diphospho-sugar transferases"/>
    <property type="match status" value="1"/>
</dbReference>
<organism evidence="8 9">
    <name type="scientific">Desulfobacter postgatei</name>
    <dbReference type="NCBI Taxonomy" id="2293"/>
    <lineage>
        <taxon>Bacteria</taxon>
        <taxon>Pseudomonadati</taxon>
        <taxon>Thermodesulfobacteriota</taxon>
        <taxon>Desulfobacteria</taxon>
        <taxon>Desulfobacterales</taxon>
        <taxon>Desulfobacteraceae</taxon>
        <taxon>Desulfobacter</taxon>
    </lineage>
</organism>
<dbReference type="GO" id="GO:0019288">
    <property type="term" value="P:isopentenyl diphosphate biosynthetic process, methylerythritol 4-phosphate pathway"/>
    <property type="evidence" value="ECO:0007669"/>
    <property type="project" value="UniProtKB-UniRule"/>
</dbReference>
<dbReference type="CDD" id="cd02516">
    <property type="entry name" value="CDP-ME_synthetase"/>
    <property type="match status" value="1"/>
</dbReference>
<dbReference type="InterPro" id="IPR034683">
    <property type="entry name" value="IspD/TarI"/>
</dbReference>
<proteinExistence type="inferred from homology"/>
<evidence type="ECO:0000256" key="6">
    <source>
        <dbReference type="ARBA" id="ARBA00023229"/>
    </source>
</evidence>
<dbReference type="PROSITE" id="PS01295">
    <property type="entry name" value="ISPD"/>
    <property type="match status" value="1"/>
</dbReference>
<evidence type="ECO:0000313" key="9">
    <source>
        <dbReference type="Proteomes" id="UP000231203"/>
    </source>
</evidence>
<evidence type="ECO:0000256" key="3">
    <source>
        <dbReference type="ARBA" id="ARBA00009789"/>
    </source>
</evidence>
<comment type="pathway">
    <text evidence="2 7">Isoprenoid biosynthesis; isopentenyl diphosphate biosynthesis via DXP pathway; isopentenyl diphosphate from 1-deoxy-D-xylulose 5-phosphate: step 2/6.</text>
</comment>
<sequence length="256" mass="27974">MSDVENKKNVKNIAVIVAGGKGLRMQSTVKKQFIELEGVPVIVRTLSAFDAHFRVNEIILVVPEQDLDFIRNDLLHRFSFSTPLHIIQGGVTRQDSVGNGVDKALKICARPETTFVLIHDGVRPFVGENLIDRCLDGALKNGACIPALGILDTVKKVDHNGRIICTLDRDGLFRAQTPQVFRLDLIIKAVSHAWNTGFSGTDEASVCEHAKIPVAMVDGGPFNIKLTAPQDLIFAGILIRAKEKAELTGFSDSIIL</sequence>
<dbReference type="InterPro" id="IPR018294">
    <property type="entry name" value="ISPD_synthase_CS"/>
</dbReference>
<keyword evidence="4 7" id="KW-0808">Transferase</keyword>
<evidence type="ECO:0000256" key="2">
    <source>
        <dbReference type="ARBA" id="ARBA00004787"/>
    </source>
</evidence>
<accession>A0A2G6MSP4</accession>
<reference evidence="8 9" key="1">
    <citation type="submission" date="2017-10" db="EMBL/GenBank/DDBJ databases">
        <title>Novel microbial diversity and functional potential in the marine mammal oral microbiome.</title>
        <authorList>
            <person name="Dudek N.K."/>
            <person name="Sun C.L."/>
            <person name="Burstein D."/>
            <person name="Kantor R.S."/>
            <person name="Aliaga Goltsman D.S."/>
            <person name="Bik E.M."/>
            <person name="Thomas B.C."/>
            <person name="Banfield J.F."/>
            <person name="Relman D.A."/>
        </authorList>
    </citation>
    <scope>NUCLEOTIDE SEQUENCE [LARGE SCALE GENOMIC DNA]</scope>
    <source>
        <strain evidence="8">DOLJORAL78_47_202</strain>
    </source>
</reference>
<dbReference type="Gene3D" id="3.90.550.10">
    <property type="entry name" value="Spore Coat Polysaccharide Biosynthesis Protein SpsA, Chain A"/>
    <property type="match status" value="1"/>
</dbReference>